<evidence type="ECO:0000256" key="1">
    <source>
        <dbReference type="SAM" id="Phobius"/>
    </source>
</evidence>
<proteinExistence type="predicted"/>
<keyword evidence="3" id="KW-1185">Reference proteome</keyword>
<dbReference type="OrthoDB" id="2970258at2"/>
<reference evidence="2 3" key="1">
    <citation type="submission" date="2018-09" db="EMBL/GenBank/DDBJ databases">
        <title>Paenibacillus aracenensis nov. sp. isolated from a cave in southern Spain.</title>
        <authorList>
            <person name="Jurado V."/>
            <person name="Gutierrez-Patricio S."/>
            <person name="Gonzalez-Pimentel J.L."/>
            <person name="Miller A.Z."/>
            <person name="Laiz L."/>
            <person name="Saiz-Jimenez C."/>
        </authorList>
    </citation>
    <scope>NUCLEOTIDE SEQUENCE [LARGE SCALE GENOMIC DNA]</scope>
    <source>
        <strain evidence="2 3">DSM 22867</strain>
    </source>
</reference>
<evidence type="ECO:0000313" key="3">
    <source>
        <dbReference type="Proteomes" id="UP000266482"/>
    </source>
</evidence>
<dbReference type="AlphaFoldDB" id="A0A3A1UU05"/>
<feature type="transmembrane region" description="Helical" evidence="1">
    <location>
        <begin position="28"/>
        <end position="48"/>
    </location>
</feature>
<gene>
    <name evidence="2" type="ORF">D3P08_13580</name>
</gene>
<keyword evidence="1" id="KW-0472">Membrane</keyword>
<name>A0A3A1UU05_9BACL</name>
<keyword evidence="1" id="KW-0812">Transmembrane</keyword>
<sequence>MLLFCLLVVCLAAVTVYFDYHSLKNKRVAVAYFSMYGIGLVIAILSILNRDLPGPIQLIHYMMDPIVKIVFKTI</sequence>
<dbReference type="Proteomes" id="UP000266482">
    <property type="component" value="Unassembled WGS sequence"/>
</dbReference>
<dbReference type="EMBL" id="QXQA01000008">
    <property type="protein sequence ID" value="RIX52008.1"/>
    <property type="molecule type" value="Genomic_DNA"/>
</dbReference>
<accession>A0A3A1UU05</accession>
<organism evidence="2 3">
    <name type="scientific">Paenibacillus nanensis</name>
    <dbReference type="NCBI Taxonomy" id="393251"/>
    <lineage>
        <taxon>Bacteria</taxon>
        <taxon>Bacillati</taxon>
        <taxon>Bacillota</taxon>
        <taxon>Bacilli</taxon>
        <taxon>Bacillales</taxon>
        <taxon>Paenibacillaceae</taxon>
        <taxon>Paenibacillus</taxon>
    </lineage>
</organism>
<keyword evidence="1" id="KW-1133">Transmembrane helix</keyword>
<dbReference type="RefSeq" id="WP_119600240.1">
    <property type="nucleotide sequence ID" value="NZ_QXQA01000008.1"/>
</dbReference>
<evidence type="ECO:0000313" key="2">
    <source>
        <dbReference type="EMBL" id="RIX52008.1"/>
    </source>
</evidence>
<protein>
    <submittedName>
        <fullName evidence="2">Uncharacterized protein</fullName>
    </submittedName>
</protein>
<comment type="caution">
    <text evidence="2">The sequence shown here is derived from an EMBL/GenBank/DDBJ whole genome shotgun (WGS) entry which is preliminary data.</text>
</comment>